<dbReference type="Gene3D" id="1.10.260.40">
    <property type="entry name" value="lambda repressor-like DNA-binding domains"/>
    <property type="match status" value="1"/>
</dbReference>
<reference evidence="3 4" key="1">
    <citation type="journal article" date="2016" name="Appl. Environ. Microbiol.">
        <title>Function and Phylogeny of Bacterial Butyryl Coenzyme A:Acetate Transferases and Their Diversity in the Proximal Colon of Swine.</title>
        <authorList>
            <person name="Trachsel J."/>
            <person name="Bayles D.O."/>
            <person name="Looft T."/>
            <person name="Levine U.Y."/>
            <person name="Allen H.K."/>
        </authorList>
    </citation>
    <scope>NUCLEOTIDE SEQUENCE [LARGE SCALE GENOMIC DNA]</scope>
    <source>
        <strain evidence="3 4">35-6-1</strain>
    </source>
</reference>
<sequence>MESVIIIDKLGLNIKKFRNIKKLSLKELAKEIDVSPSMLSQIESGKANPSLNTLKLISKNLDVPMFTLFEEENKESAMIVKKENRIRITSGRTNSDKYQLSYDLLSPDMKGDIQLCEMKLSGFQYNSDDFNIHKGEEVAVCSLGKIELMLETGTYLLQNGDSVRIPSGTKHRWKNPGKEDCAIIFAISPPIF</sequence>
<evidence type="ECO:0000313" key="3">
    <source>
        <dbReference type="EMBL" id="OLR65505.1"/>
    </source>
</evidence>
<dbReference type="Proteomes" id="UP000187166">
    <property type="component" value="Unassembled WGS sequence"/>
</dbReference>
<dbReference type="Pfam" id="PF01381">
    <property type="entry name" value="HTH_3"/>
    <property type="match status" value="1"/>
</dbReference>
<name>A0A1U7M1F5_9FIRM</name>
<dbReference type="InterPro" id="IPR001387">
    <property type="entry name" value="Cro/C1-type_HTH"/>
</dbReference>
<evidence type="ECO:0000313" key="4">
    <source>
        <dbReference type="Proteomes" id="UP000187166"/>
    </source>
</evidence>
<dbReference type="PROSITE" id="PS50943">
    <property type="entry name" value="HTH_CROC1"/>
    <property type="match status" value="1"/>
</dbReference>
<dbReference type="GO" id="GO:0003700">
    <property type="term" value="F:DNA-binding transcription factor activity"/>
    <property type="evidence" value="ECO:0007669"/>
    <property type="project" value="TreeGrafter"/>
</dbReference>
<evidence type="ECO:0000259" key="2">
    <source>
        <dbReference type="PROSITE" id="PS50943"/>
    </source>
</evidence>
<dbReference type="EMBL" id="MJIH01000001">
    <property type="protein sequence ID" value="OLR65505.1"/>
    <property type="molecule type" value="Genomic_DNA"/>
</dbReference>
<keyword evidence="1 3" id="KW-0238">DNA-binding</keyword>
<dbReference type="AlphaFoldDB" id="A0A1U7M1F5"/>
<organism evidence="3 4">
    <name type="scientific">Peptoniphilus porci</name>
    <dbReference type="NCBI Taxonomy" id="2652280"/>
    <lineage>
        <taxon>Bacteria</taxon>
        <taxon>Bacillati</taxon>
        <taxon>Bacillota</taxon>
        <taxon>Tissierellia</taxon>
        <taxon>Tissierellales</taxon>
        <taxon>Peptoniphilaceae</taxon>
        <taxon>Peptoniphilus</taxon>
    </lineage>
</organism>
<dbReference type="Gene3D" id="2.60.120.10">
    <property type="entry name" value="Jelly Rolls"/>
    <property type="match status" value="1"/>
</dbReference>
<dbReference type="PANTHER" id="PTHR46797">
    <property type="entry name" value="HTH-TYPE TRANSCRIPTIONAL REGULATOR"/>
    <property type="match status" value="1"/>
</dbReference>
<dbReference type="GO" id="GO:0005829">
    <property type="term" value="C:cytosol"/>
    <property type="evidence" value="ECO:0007669"/>
    <property type="project" value="TreeGrafter"/>
</dbReference>
<dbReference type="InterPro" id="IPR050807">
    <property type="entry name" value="TransReg_Diox_bact_type"/>
</dbReference>
<dbReference type="InterPro" id="IPR011051">
    <property type="entry name" value="RmlC_Cupin_sf"/>
</dbReference>
<dbReference type="GO" id="GO:0003677">
    <property type="term" value="F:DNA binding"/>
    <property type="evidence" value="ECO:0007669"/>
    <property type="project" value="UniProtKB-KW"/>
</dbReference>
<keyword evidence="4" id="KW-1185">Reference proteome</keyword>
<gene>
    <name evidence="3" type="ORF">BIV18_08255</name>
</gene>
<dbReference type="InterPro" id="IPR014710">
    <property type="entry name" value="RmlC-like_jellyroll"/>
</dbReference>
<accession>A0A1U7M1F5</accession>
<protein>
    <submittedName>
        <fullName evidence="3">DNA-binding protein</fullName>
    </submittedName>
</protein>
<dbReference type="SUPFAM" id="SSF47413">
    <property type="entry name" value="lambda repressor-like DNA-binding domains"/>
    <property type="match status" value="1"/>
</dbReference>
<evidence type="ECO:0000256" key="1">
    <source>
        <dbReference type="ARBA" id="ARBA00023125"/>
    </source>
</evidence>
<dbReference type="SUPFAM" id="SSF51182">
    <property type="entry name" value="RmlC-like cupins"/>
    <property type="match status" value="1"/>
</dbReference>
<dbReference type="Pfam" id="PF07883">
    <property type="entry name" value="Cupin_2"/>
    <property type="match status" value="1"/>
</dbReference>
<feature type="domain" description="HTH cro/C1-type" evidence="2">
    <location>
        <begin position="14"/>
        <end position="68"/>
    </location>
</feature>
<dbReference type="STRING" id="1465756.BIV18_08255"/>
<dbReference type="InterPro" id="IPR010982">
    <property type="entry name" value="Lambda_DNA-bd_dom_sf"/>
</dbReference>
<comment type="caution">
    <text evidence="3">The sequence shown here is derived from an EMBL/GenBank/DDBJ whole genome shotgun (WGS) entry which is preliminary data.</text>
</comment>
<dbReference type="CDD" id="cd02209">
    <property type="entry name" value="cupin_XRE_C"/>
    <property type="match status" value="1"/>
</dbReference>
<proteinExistence type="predicted"/>
<dbReference type="PANTHER" id="PTHR46797:SF19">
    <property type="entry name" value="BLL2473 PROTEIN"/>
    <property type="match status" value="1"/>
</dbReference>
<dbReference type="CDD" id="cd00093">
    <property type="entry name" value="HTH_XRE"/>
    <property type="match status" value="1"/>
</dbReference>
<dbReference type="SMART" id="SM00530">
    <property type="entry name" value="HTH_XRE"/>
    <property type="match status" value="1"/>
</dbReference>
<dbReference type="InterPro" id="IPR013096">
    <property type="entry name" value="Cupin_2"/>
</dbReference>